<organism evidence="3 4">
    <name type="scientific">Rubripirellula obstinata</name>
    <dbReference type="NCBI Taxonomy" id="406547"/>
    <lineage>
        <taxon>Bacteria</taxon>
        <taxon>Pseudomonadati</taxon>
        <taxon>Planctomycetota</taxon>
        <taxon>Planctomycetia</taxon>
        <taxon>Pirellulales</taxon>
        <taxon>Pirellulaceae</taxon>
        <taxon>Rubripirellula</taxon>
    </lineage>
</organism>
<dbReference type="Proteomes" id="UP000322699">
    <property type="component" value="Unassembled WGS sequence"/>
</dbReference>
<dbReference type="GO" id="GO:0016790">
    <property type="term" value="F:thiolester hydrolase activity"/>
    <property type="evidence" value="ECO:0007669"/>
    <property type="project" value="UniProtKB-ARBA"/>
</dbReference>
<gene>
    <name evidence="3" type="ORF">LF1_17860</name>
</gene>
<keyword evidence="4" id="KW-1185">Reference proteome</keyword>
<evidence type="ECO:0000256" key="1">
    <source>
        <dbReference type="SAM" id="MobiDB-lite"/>
    </source>
</evidence>
<accession>A0A5B1CDN2</accession>
<evidence type="ECO:0000313" key="3">
    <source>
        <dbReference type="EMBL" id="KAA1259257.1"/>
    </source>
</evidence>
<dbReference type="CDD" id="cd00586">
    <property type="entry name" value="4HBT"/>
    <property type="match status" value="1"/>
</dbReference>
<sequence length="138" mass="15261">MMESAEHEMLRSLGIAVMPPRHAEPRHSQSQDDPNTENNSVVTWPRVSAKCDYLSAARFEDVLTIDVSISKLGTSSVTYSFRFHRSDQNRDNQSKEQVIAVGTIVAVCCQLDDSGLTKIPLSDAHREKLKAHAVPANA</sequence>
<comment type="caution">
    <text evidence="3">The sequence shown here is derived from an EMBL/GenBank/DDBJ whole genome shotgun (WGS) entry which is preliminary data.</text>
</comment>
<evidence type="ECO:0000313" key="4">
    <source>
        <dbReference type="Proteomes" id="UP000322699"/>
    </source>
</evidence>
<feature type="region of interest" description="Disordered" evidence="1">
    <location>
        <begin position="21"/>
        <end position="41"/>
    </location>
</feature>
<dbReference type="EMBL" id="VRLW01000001">
    <property type="protein sequence ID" value="KAA1259257.1"/>
    <property type="molecule type" value="Genomic_DNA"/>
</dbReference>
<dbReference type="InterPro" id="IPR029069">
    <property type="entry name" value="HotDog_dom_sf"/>
</dbReference>
<feature type="compositionally biased region" description="Basic and acidic residues" evidence="1">
    <location>
        <begin position="21"/>
        <end position="30"/>
    </location>
</feature>
<dbReference type="SUPFAM" id="SSF54637">
    <property type="entry name" value="Thioesterase/thiol ester dehydrase-isomerase"/>
    <property type="match status" value="1"/>
</dbReference>
<evidence type="ECO:0000259" key="2">
    <source>
        <dbReference type="Pfam" id="PF03061"/>
    </source>
</evidence>
<feature type="domain" description="Thioesterase" evidence="2">
    <location>
        <begin position="43"/>
        <end position="89"/>
    </location>
</feature>
<name>A0A5B1CDN2_9BACT</name>
<dbReference type="InterPro" id="IPR006683">
    <property type="entry name" value="Thioestr_dom"/>
</dbReference>
<feature type="compositionally biased region" description="Polar residues" evidence="1">
    <location>
        <begin position="31"/>
        <end position="41"/>
    </location>
</feature>
<dbReference type="AlphaFoldDB" id="A0A5B1CDN2"/>
<dbReference type="Pfam" id="PF03061">
    <property type="entry name" value="4HBT"/>
    <property type="match status" value="1"/>
</dbReference>
<proteinExistence type="predicted"/>
<protein>
    <submittedName>
        <fullName evidence="3">Thioesterase superfamily protein</fullName>
    </submittedName>
</protein>
<reference evidence="3 4" key="1">
    <citation type="submission" date="2019-08" db="EMBL/GenBank/DDBJ databases">
        <title>Deep-cultivation of Planctomycetes and their phenomic and genomic characterization uncovers novel biology.</title>
        <authorList>
            <person name="Wiegand S."/>
            <person name="Jogler M."/>
            <person name="Boedeker C."/>
            <person name="Pinto D."/>
            <person name="Vollmers J."/>
            <person name="Rivas-Marin E."/>
            <person name="Kohn T."/>
            <person name="Peeters S.H."/>
            <person name="Heuer A."/>
            <person name="Rast P."/>
            <person name="Oberbeckmann S."/>
            <person name="Bunk B."/>
            <person name="Jeske O."/>
            <person name="Meyerdierks A."/>
            <person name="Storesund J.E."/>
            <person name="Kallscheuer N."/>
            <person name="Luecker S."/>
            <person name="Lage O.M."/>
            <person name="Pohl T."/>
            <person name="Merkel B.J."/>
            <person name="Hornburger P."/>
            <person name="Mueller R.-W."/>
            <person name="Bruemmer F."/>
            <person name="Labrenz M."/>
            <person name="Spormann A.M."/>
            <person name="Op Den Camp H."/>
            <person name="Overmann J."/>
            <person name="Amann R."/>
            <person name="Jetten M.S.M."/>
            <person name="Mascher T."/>
            <person name="Medema M.H."/>
            <person name="Devos D.P."/>
            <person name="Kaster A.-K."/>
            <person name="Ovreas L."/>
            <person name="Rohde M."/>
            <person name="Galperin M.Y."/>
            <person name="Jogler C."/>
        </authorList>
    </citation>
    <scope>NUCLEOTIDE SEQUENCE [LARGE SCALE GENOMIC DNA]</scope>
    <source>
        <strain evidence="3 4">LF1</strain>
    </source>
</reference>
<dbReference type="Gene3D" id="3.10.129.10">
    <property type="entry name" value="Hotdog Thioesterase"/>
    <property type="match status" value="1"/>
</dbReference>